<dbReference type="GO" id="GO:0060091">
    <property type="term" value="C:kinocilium"/>
    <property type="evidence" value="ECO:0007669"/>
    <property type="project" value="TreeGrafter"/>
</dbReference>
<evidence type="ECO:0000259" key="4">
    <source>
        <dbReference type="Pfam" id="PF21058"/>
    </source>
</evidence>
<name>A0A8B9PK48_APTOW</name>
<dbReference type="InterPro" id="IPR048992">
    <property type="entry name" value="Stereocilin_LRR"/>
</dbReference>
<feature type="domain" description="Stereocilin LRR" evidence="4">
    <location>
        <begin position="144"/>
        <end position="345"/>
    </location>
</feature>
<keyword evidence="1" id="KW-0732">Signal</keyword>
<feature type="region of interest" description="Disordered" evidence="3">
    <location>
        <begin position="345"/>
        <end position="376"/>
    </location>
</feature>
<feature type="compositionally biased region" description="Basic residues" evidence="3">
    <location>
        <begin position="351"/>
        <end position="360"/>
    </location>
</feature>
<keyword evidence="6" id="KW-1185">Reference proteome</keyword>
<feature type="region of interest" description="Disordered" evidence="3">
    <location>
        <begin position="794"/>
        <end position="823"/>
    </location>
</feature>
<organism evidence="5 6">
    <name type="scientific">Apteryx owenii</name>
    <name type="common">Little spotted kiwi</name>
    <dbReference type="NCBI Taxonomy" id="8824"/>
    <lineage>
        <taxon>Eukaryota</taxon>
        <taxon>Metazoa</taxon>
        <taxon>Chordata</taxon>
        <taxon>Craniata</taxon>
        <taxon>Vertebrata</taxon>
        <taxon>Euteleostomi</taxon>
        <taxon>Archelosauria</taxon>
        <taxon>Archosauria</taxon>
        <taxon>Dinosauria</taxon>
        <taxon>Saurischia</taxon>
        <taxon>Theropoda</taxon>
        <taxon>Coelurosauria</taxon>
        <taxon>Aves</taxon>
        <taxon>Palaeognathae</taxon>
        <taxon>Apterygiformes</taxon>
        <taxon>Apterygidae</taxon>
        <taxon>Apteryx</taxon>
    </lineage>
</organism>
<dbReference type="InterPro" id="IPR026664">
    <property type="entry name" value="Stereocilin-rel"/>
</dbReference>
<evidence type="ECO:0000256" key="2">
    <source>
        <dbReference type="ARBA" id="ARBA00023180"/>
    </source>
</evidence>
<dbReference type="Ensembl" id="ENSAOWT00000013782.1">
    <property type="protein sequence ID" value="ENSAOWP00000012121.1"/>
    <property type="gene ID" value="ENSAOWG00000008285.1"/>
</dbReference>
<dbReference type="PANTHER" id="PTHR23412:SF14">
    <property type="entry name" value="STEREOCILIN-RELATED"/>
    <property type="match status" value="1"/>
</dbReference>
<dbReference type="GO" id="GO:0007160">
    <property type="term" value="P:cell-matrix adhesion"/>
    <property type="evidence" value="ECO:0007669"/>
    <property type="project" value="TreeGrafter"/>
</dbReference>
<dbReference type="AlphaFoldDB" id="A0A8B9PK48"/>
<feature type="compositionally biased region" description="Low complexity" evidence="3">
    <location>
        <begin position="795"/>
        <end position="806"/>
    </location>
</feature>
<dbReference type="Pfam" id="PF21058">
    <property type="entry name" value="Stereocilin"/>
    <property type="match status" value="2"/>
</dbReference>
<dbReference type="Proteomes" id="UP000694424">
    <property type="component" value="Unplaced"/>
</dbReference>
<reference evidence="5" key="2">
    <citation type="submission" date="2025-09" db="UniProtKB">
        <authorList>
            <consortium name="Ensembl"/>
        </authorList>
    </citation>
    <scope>IDENTIFICATION</scope>
</reference>
<evidence type="ECO:0000313" key="5">
    <source>
        <dbReference type="Ensembl" id="ENSAOWP00000012121.1"/>
    </source>
</evidence>
<evidence type="ECO:0000313" key="6">
    <source>
        <dbReference type="Proteomes" id="UP000694424"/>
    </source>
</evidence>
<sequence>MEHPARLPAHAPPVPRFLQPSCRRQAQGLSCLSPQEYLQMPRESLHQLLLSAESEAMQRFLALLLTAALQVLSSKEEALQSLASLLLRRFPHLTPQLFVDLSQFIPFMAVSDIMRFPPALLANETAWHGLGWSLGSCALVPCPHSLAALRMHSTQLTPGQKAAFARRLLQAPFLGAVPTWPLGFLHAALPLLPHLPLSSFLQLTPQQVGCESPAHCPGRHVAHSLVNRSREAGPKAAQRLGALACFLSPEELQELASLRDPRGPVEQSLLACAAAGTLPQHGRVMLALADLLRSTNLATVGPGELPAWKGVLPEMGVGFLERLSAAQLDALLPTLQPAQLTRIQVSPARPHSPHRARGTPRARNTIGSPMQHDSHQASLPGRARAALLPLPRSCPLPAPLLPHSCPSCPQSLPRGCHGLCSRTPCPAAPCPLVPNSPRASRPGLALCPTCLMPSPQHWPHVSCAPRPWCHPPALALCPLSPTSLVPSPSIGPVSPEPHVPGSVPSRAGPCPPHGGCCWRPGVAPACSAAPVPSCADVRATFPAAWSAAQLAAMDPAQLQHCLGLLSQDPALRPDQLRAVLAGAAGAVQLLGSVQAPEPALALLLGRLATQLGESELRQLVLSDWGALSALGDLDGWSTQAVVSSFLRQRGVRARDLVLPELVALGHLLCGLRAAEMQSLDAEELSKAAPFLGSLSLRCSEQQMEALAARLTSSAAFGPASAWGPEIFTEIGTLAAGLPDIVLSALVPEQIWALTPQAIAAIPAPKFAVVFGSAQLLTLSSAQASAVTPEQRRRLSSAQRRALASAQYEGEAAQDGQGESSRGF</sequence>
<proteinExistence type="predicted"/>
<feature type="domain" description="Stereocilin LRR" evidence="4">
    <location>
        <begin position="35"/>
        <end position="125"/>
    </location>
</feature>
<dbReference type="GO" id="GO:0032426">
    <property type="term" value="C:stereocilium tip"/>
    <property type="evidence" value="ECO:0007669"/>
    <property type="project" value="TreeGrafter"/>
</dbReference>
<dbReference type="GO" id="GO:0009986">
    <property type="term" value="C:cell surface"/>
    <property type="evidence" value="ECO:0007669"/>
    <property type="project" value="TreeGrafter"/>
</dbReference>
<accession>A0A8B9PK48</accession>
<evidence type="ECO:0000256" key="3">
    <source>
        <dbReference type="SAM" id="MobiDB-lite"/>
    </source>
</evidence>
<evidence type="ECO:0000256" key="1">
    <source>
        <dbReference type="ARBA" id="ARBA00022729"/>
    </source>
</evidence>
<reference evidence="5" key="1">
    <citation type="submission" date="2025-08" db="UniProtKB">
        <authorList>
            <consortium name="Ensembl"/>
        </authorList>
    </citation>
    <scope>IDENTIFICATION</scope>
</reference>
<dbReference type="PANTHER" id="PTHR23412">
    <property type="entry name" value="STEREOCILIN RELATED"/>
    <property type="match status" value="1"/>
</dbReference>
<protein>
    <submittedName>
        <fullName evidence="5">Stereocilin</fullName>
    </submittedName>
</protein>
<keyword evidence="2" id="KW-0325">Glycoprotein</keyword>